<dbReference type="GO" id="GO:0009102">
    <property type="term" value="P:biotin biosynthetic process"/>
    <property type="evidence" value="ECO:0007669"/>
    <property type="project" value="UniProtKB-UniRule"/>
</dbReference>
<keyword evidence="7" id="KW-0093">Biotin biosynthesis</keyword>
<evidence type="ECO:0000256" key="11">
    <source>
        <dbReference type="RuleBase" id="RU003693"/>
    </source>
</evidence>
<proteinExistence type="inferred from homology"/>
<evidence type="ECO:0000256" key="3">
    <source>
        <dbReference type="ARBA" id="ARBA00004746"/>
    </source>
</evidence>
<evidence type="ECO:0000256" key="10">
    <source>
        <dbReference type="PIRSR" id="PIRSR604723-51"/>
    </source>
</evidence>
<dbReference type="RefSeq" id="WP_242987421.1">
    <property type="nucleotide sequence ID" value="NZ_QPJT01000005.1"/>
</dbReference>
<dbReference type="Gene3D" id="3.40.640.10">
    <property type="entry name" value="Type I PLP-dependent aspartate aminotransferase-like (Major domain)"/>
    <property type="match status" value="1"/>
</dbReference>
<keyword evidence="6 11" id="KW-0808">Transferase</keyword>
<sequence>MLTEIFNSDEKTPCGEMSHGSVIRRFSQMYSLWVKKISSSKLYPPCKIFIDIYIADIKGMVMDYFEKKLSYVKENGLYRGDFKYLNTEQAPKVVIENRDIILLGSNNYLGLCNDSRLKEAAMEATAKYGVGSGGARLTTGSYELHKKLEEKIARFKCVESSLIYTTGYMANTGIISAICDRKWTIFCDKNNHASIVDGALLSGARIIRYKHCNMGDLERKVHTNKGDNNLIITDGVFSMDGDVAPLTDIVGIAKKYGCLTMVDDAHGFGVLGENGSGTVSHFNLNGQIDIQMGTLSKAVASVGGYAAGKKGIIDYLKNFSRSFIFSTALPPSTIAVSLKSIEIIENDNDRRQHLKELSDWFRTELKESGFTVSGELTPIIPVITGGADETVELCNNLYAEGIYVPAIRPPTVPRGTSRLRISLMATHTREDLQYVVAMIKKHGKKVHR</sequence>
<evidence type="ECO:0000313" key="14">
    <source>
        <dbReference type="Proteomes" id="UP000253034"/>
    </source>
</evidence>
<dbReference type="Gene3D" id="3.90.1150.10">
    <property type="entry name" value="Aspartate Aminotransferase, domain 1"/>
    <property type="match status" value="1"/>
</dbReference>
<dbReference type="NCBIfam" id="TIGR00858">
    <property type="entry name" value="bioF"/>
    <property type="match status" value="1"/>
</dbReference>
<evidence type="ECO:0000256" key="1">
    <source>
        <dbReference type="ARBA" id="ARBA00001933"/>
    </source>
</evidence>
<evidence type="ECO:0000256" key="8">
    <source>
        <dbReference type="ARBA" id="ARBA00022898"/>
    </source>
</evidence>
<dbReference type="GO" id="GO:0030170">
    <property type="term" value="F:pyridoxal phosphate binding"/>
    <property type="evidence" value="ECO:0007669"/>
    <property type="project" value="InterPro"/>
</dbReference>
<feature type="domain" description="Aminotransferase class I/classII large" evidence="12">
    <location>
        <begin position="99"/>
        <end position="438"/>
    </location>
</feature>
<dbReference type="InterPro" id="IPR050087">
    <property type="entry name" value="AON_synthase_class-II"/>
</dbReference>
<name>A0A369BAM7_9FIRM</name>
<comment type="catalytic activity">
    <reaction evidence="9 11">
        <text>6-carboxyhexanoyl-[ACP] + L-alanine + H(+) = (8S)-8-amino-7-oxononanoate + holo-[ACP] + CO2</text>
        <dbReference type="Rhea" id="RHEA:42288"/>
        <dbReference type="Rhea" id="RHEA-COMP:9685"/>
        <dbReference type="Rhea" id="RHEA-COMP:9955"/>
        <dbReference type="ChEBI" id="CHEBI:15378"/>
        <dbReference type="ChEBI" id="CHEBI:16526"/>
        <dbReference type="ChEBI" id="CHEBI:57972"/>
        <dbReference type="ChEBI" id="CHEBI:64479"/>
        <dbReference type="ChEBI" id="CHEBI:78846"/>
        <dbReference type="ChEBI" id="CHEBI:149468"/>
        <dbReference type="EC" id="2.3.1.47"/>
    </reaction>
</comment>
<dbReference type="GO" id="GO:0008710">
    <property type="term" value="F:8-amino-7-oxononanoate synthase activity"/>
    <property type="evidence" value="ECO:0007669"/>
    <property type="project" value="UniProtKB-UniRule"/>
</dbReference>
<evidence type="ECO:0000313" key="13">
    <source>
        <dbReference type="EMBL" id="RCX18375.1"/>
    </source>
</evidence>
<comment type="caution">
    <text evidence="13">The sequence shown here is derived from an EMBL/GenBank/DDBJ whole genome shotgun (WGS) entry which is preliminary data.</text>
</comment>
<dbReference type="InterPro" id="IPR015421">
    <property type="entry name" value="PyrdxlP-dep_Trfase_major"/>
</dbReference>
<dbReference type="Proteomes" id="UP000253034">
    <property type="component" value="Unassembled WGS sequence"/>
</dbReference>
<dbReference type="PANTHER" id="PTHR13693">
    <property type="entry name" value="CLASS II AMINOTRANSFERASE/8-AMINO-7-OXONONANOATE SYNTHASE"/>
    <property type="match status" value="1"/>
</dbReference>
<evidence type="ECO:0000256" key="4">
    <source>
        <dbReference type="ARBA" id="ARBA00010008"/>
    </source>
</evidence>
<comment type="subunit">
    <text evidence="5 11">Homodimer.</text>
</comment>
<dbReference type="EC" id="2.3.1.47" evidence="11"/>
<dbReference type="PANTHER" id="PTHR13693:SF3">
    <property type="entry name" value="LD36009P"/>
    <property type="match status" value="1"/>
</dbReference>
<comment type="function">
    <text evidence="2 11">Catalyzes the decarboxylative condensation of pimeloyl-[acyl-carrier protein] and L-alanine to produce 8-amino-7-oxononanoate (AON), [acyl-carrier protein], and carbon dioxide.</text>
</comment>
<protein>
    <recommendedName>
        <fullName evidence="11">8-amino-7-ketopelargonate synthase</fullName>
        <ecNumber evidence="11">2.3.1.47</ecNumber>
    </recommendedName>
</protein>
<gene>
    <name evidence="13" type="ORF">DFR58_105139</name>
</gene>
<dbReference type="InterPro" id="IPR001917">
    <property type="entry name" value="Aminotrans_II_pyridoxalP_BS"/>
</dbReference>
<accession>A0A369BAM7</accession>
<dbReference type="CDD" id="cd06454">
    <property type="entry name" value="KBL_like"/>
    <property type="match status" value="1"/>
</dbReference>
<evidence type="ECO:0000256" key="9">
    <source>
        <dbReference type="ARBA" id="ARBA00047715"/>
    </source>
</evidence>
<dbReference type="InterPro" id="IPR015422">
    <property type="entry name" value="PyrdxlP-dep_Trfase_small"/>
</dbReference>
<dbReference type="InterPro" id="IPR015424">
    <property type="entry name" value="PyrdxlP-dep_Trfase"/>
</dbReference>
<keyword evidence="14" id="KW-1185">Reference proteome</keyword>
<feature type="modified residue" description="N6-(pyridoxal phosphate)lysine" evidence="10">
    <location>
        <position position="297"/>
    </location>
</feature>
<keyword evidence="8 10" id="KW-0663">Pyridoxal phosphate</keyword>
<comment type="pathway">
    <text evidence="3 11">Cofactor biosynthesis; biotin biosynthesis.</text>
</comment>
<dbReference type="UniPathway" id="UPA00078"/>
<reference evidence="13 14" key="1">
    <citation type="submission" date="2018-07" db="EMBL/GenBank/DDBJ databases">
        <title>Genomic Encyclopedia of Type Strains, Phase IV (KMG-IV): sequencing the most valuable type-strain genomes for metagenomic binning, comparative biology and taxonomic classification.</title>
        <authorList>
            <person name="Goeker M."/>
        </authorList>
    </citation>
    <scope>NUCLEOTIDE SEQUENCE [LARGE SCALE GENOMIC DNA]</scope>
    <source>
        <strain evidence="13 14">DSM 27016</strain>
    </source>
</reference>
<dbReference type="AlphaFoldDB" id="A0A369BAM7"/>
<dbReference type="EMBL" id="QPJT01000005">
    <property type="protein sequence ID" value="RCX18375.1"/>
    <property type="molecule type" value="Genomic_DNA"/>
</dbReference>
<comment type="cofactor">
    <cofactor evidence="1 10 11">
        <name>pyridoxal 5'-phosphate</name>
        <dbReference type="ChEBI" id="CHEBI:597326"/>
    </cofactor>
</comment>
<dbReference type="InterPro" id="IPR004839">
    <property type="entry name" value="Aminotransferase_I/II_large"/>
</dbReference>
<dbReference type="InterPro" id="IPR004723">
    <property type="entry name" value="AONS_Archaea/Proteobacteria"/>
</dbReference>
<evidence type="ECO:0000259" key="12">
    <source>
        <dbReference type="Pfam" id="PF00155"/>
    </source>
</evidence>
<organism evidence="13 14">
    <name type="scientific">Anaerobacterium chartisolvens</name>
    <dbReference type="NCBI Taxonomy" id="1297424"/>
    <lineage>
        <taxon>Bacteria</taxon>
        <taxon>Bacillati</taxon>
        <taxon>Bacillota</taxon>
        <taxon>Clostridia</taxon>
        <taxon>Eubacteriales</taxon>
        <taxon>Oscillospiraceae</taxon>
        <taxon>Anaerobacterium</taxon>
    </lineage>
</organism>
<evidence type="ECO:0000256" key="2">
    <source>
        <dbReference type="ARBA" id="ARBA00002513"/>
    </source>
</evidence>
<evidence type="ECO:0000256" key="6">
    <source>
        <dbReference type="ARBA" id="ARBA00022679"/>
    </source>
</evidence>
<dbReference type="Pfam" id="PF00155">
    <property type="entry name" value="Aminotran_1_2"/>
    <property type="match status" value="1"/>
</dbReference>
<evidence type="ECO:0000256" key="5">
    <source>
        <dbReference type="ARBA" id="ARBA00011738"/>
    </source>
</evidence>
<dbReference type="SUPFAM" id="SSF53383">
    <property type="entry name" value="PLP-dependent transferases"/>
    <property type="match status" value="1"/>
</dbReference>
<comment type="similarity">
    <text evidence="4 11">Belongs to the class-II pyridoxal-phosphate-dependent aminotransferase family. BioF subfamily.</text>
</comment>
<dbReference type="PROSITE" id="PS00599">
    <property type="entry name" value="AA_TRANSFER_CLASS_2"/>
    <property type="match status" value="1"/>
</dbReference>
<evidence type="ECO:0000256" key="7">
    <source>
        <dbReference type="ARBA" id="ARBA00022756"/>
    </source>
</evidence>